<gene>
    <name evidence="1" type="ORF">POPTR_019G031700v4</name>
</gene>
<accession>A0ACC0RIT9</accession>
<comment type="caution">
    <text evidence="1">The sequence shown here is derived from an EMBL/GenBank/DDBJ whole genome shotgun (WGS) entry which is preliminary data.</text>
</comment>
<proteinExistence type="predicted"/>
<name>A0ACC0RIT9_POPTR</name>
<protein>
    <submittedName>
        <fullName evidence="1">Uncharacterized protein</fullName>
    </submittedName>
</protein>
<dbReference type="Proteomes" id="UP000006729">
    <property type="component" value="Chromosome 19"/>
</dbReference>
<dbReference type="EMBL" id="CM009308">
    <property type="protein sequence ID" value="KAI9377176.1"/>
    <property type="molecule type" value="Genomic_DNA"/>
</dbReference>
<organism evidence="1 2">
    <name type="scientific">Populus trichocarpa</name>
    <name type="common">Western balsam poplar</name>
    <name type="synonym">Populus balsamifera subsp. trichocarpa</name>
    <dbReference type="NCBI Taxonomy" id="3694"/>
    <lineage>
        <taxon>Eukaryota</taxon>
        <taxon>Viridiplantae</taxon>
        <taxon>Streptophyta</taxon>
        <taxon>Embryophyta</taxon>
        <taxon>Tracheophyta</taxon>
        <taxon>Spermatophyta</taxon>
        <taxon>Magnoliopsida</taxon>
        <taxon>eudicotyledons</taxon>
        <taxon>Gunneridae</taxon>
        <taxon>Pentapetalae</taxon>
        <taxon>rosids</taxon>
        <taxon>fabids</taxon>
        <taxon>Malpighiales</taxon>
        <taxon>Salicaceae</taxon>
        <taxon>Saliceae</taxon>
        <taxon>Populus</taxon>
    </lineage>
</organism>
<keyword evidence="2" id="KW-1185">Reference proteome</keyword>
<reference evidence="1 2" key="1">
    <citation type="journal article" date="2006" name="Science">
        <title>The genome of black cottonwood, Populus trichocarpa (Torr. &amp; Gray).</title>
        <authorList>
            <person name="Tuskan G.A."/>
            <person name="Difazio S."/>
            <person name="Jansson S."/>
            <person name="Bohlmann J."/>
            <person name="Grigoriev I."/>
            <person name="Hellsten U."/>
            <person name="Putnam N."/>
            <person name="Ralph S."/>
            <person name="Rombauts S."/>
            <person name="Salamov A."/>
            <person name="Schein J."/>
            <person name="Sterck L."/>
            <person name="Aerts A."/>
            <person name="Bhalerao R.R."/>
            <person name="Bhalerao R.P."/>
            <person name="Blaudez D."/>
            <person name="Boerjan W."/>
            <person name="Brun A."/>
            <person name="Brunner A."/>
            <person name="Busov V."/>
            <person name="Campbell M."/>
            <person name="Carlson J."/>
            <person name="Chalot M."/>
            <person name="Chapman J."/>
            <person name="Chen G.L."/>
            <person name="Cooper D."/>
            <person name="Coutinho P.M."/>
            <person name="Couturier J."/>
            <person name="Covert S."/>
            <person name="Cronk Q."/>
            <person name="Cunningham R."/>
            <person name="Davis J."/>
            <person name="Degroeve S."/>
            <person name="Dejardin A."/>
            <person name="Depamphilis C."/>
            <person name="Detter J."/>
            <person name="Dirks B."/>
            <person name="Dubchak I."/>
            <person name="Duplessis S."/>
            <person name="Ehlting J."/>
            <person name="Ellis B."/>
            <person name="Gendler K."/>
            <person name="Goodstein D."/>
            <person name="Gribskov M."/>
            <person name="Grimwood J."/>
            <person name="Groover A."/>
            <person name="Gunter L."/>
            <person name="Hamberger B."/>
            <person name="Heinze B."/>
            <person name="Helariutta Y."/>
            <person name="Henrissat B."/>
            <person name="Holligan D."/>
            <person name="Holt R."/>
            <person name="Huang W."/>
            <person name="Islam-Faridi N."/>
            <person name="Jones S."/>
            <person name="Jones-Rhoades M."/>
            <person name="Jorgensen R."/>
            <person name="Joshi C."/>
            <person name="Kangasjarvi J."/>
            <person name="Karlsson J."/>
            <person name="Kelleher C."/>
            <person name="Kirkpatrick R."/>
            <person name="Kirst M."/>
            <person name="Kohler A."/>
            <person name="Kalluri U."/>
            <person name="Larimer F."/>
            <person name="Leebens-Mack J."/>
            <person name="Leple J.C."/>
            <person name="Locascio P."/>
            <person name="Lou Y."/>
            <person name="Lucas S."/>
            <person name="Martin F."/>
            <person name="Montanini B."/>
            <person name="Napoli C."/>
            <person name="Nelson D.R."/>
            <person name="Nelson C."/>
            <person name="Nieminen K."/>
            <person name="Nilsson O."/>
            <person name="Pereda V."/>
            <person name="Peter G."/>
            <person name="Philippe R."/>
            <person name="Pilate G."/>
            <person name="Poliakov A."/>
            <person name="Razumovskaya J."/>
            <person name="Richardson P."/>
            <person name="Rinaldi C."/>
            <person name="Ritland K."/>
            <person name="Rouze P."/>
            <person name="Ryaboy D."/>
            <person name="Schmutz J."/>
            <person name="Schrader J."/>
            <person name="Segerman B."/>
            <person name="Shin H."/>
            <person name="Siddiqui A."/>
            <person name="Sterky F."/>
            <person name="Terry A."/>
            <person name="Tsai C.J."/>
            <person name="Uberbacher E."/>
            <person name="Unneberg P."/>
            <person name="Vahala J."/>
            <person name="Wall K."/>
            <person name="Wessler S."/>
            <person name="Yang G."/>
            <person name="Yin T."/>
            <person name="Douglas C."/>
            <person name="Marra M."/>
            <person name="Sandberg G."/>
            <person name="Van de Peer Y."/>
            <person name="Rokhsar D."/>
        </authorList>
    </citation>
    <scope>NUCLEOTIDE SEQUENCE [LARGE SCALE GENOMIC DNA]</scope>
    <source>
        <strain evidence="2">cv. Nisqually</strain>
    </source>
</reference>
<sequence length="350" mass="38462">MSAFPSPQNLMNAQLQDFGFQGNDLKAESVEPQVTVTLLIKHLPEAIPFKTLSRLFSHYGAVSVRPCNSGRLKNCAFVDFKSESLAYQAHTQLNGLSFLGKVLSVERASKLSEAQQGKESVPPTSLIEDASVTRDVGDGSKFRSFPASEPIAPRLGVDYPFPPHLEYAYPPPDGNILTNIVNALIAVPRFYTQVLHLMNKMNIPAPFRMALPTPPLPPAALVPPPPPPPPRISEKSPLAEQSSSESEMESSDEEFDDKALYEASGAVKPRRKRVKREAIVGPAADKDIVHEAVGLKPAFLVPKEIPVIKKKNPVLQIKIAPRVTQNEHKDDNIATESEDPDKEGCRRNRE</sequence>
<evidence type="ECO:0000313" key="2">
    <source>
        <dbReference type="Proteomes" id="UP000006729"/>
    </source>
</evidence>
<evidence type="ECO:0000313" key="1">
    <source>
        <dbReference type="EMBL" id="KAI9377176.1"/>
    </source>
</evidence>